<reference evidence="1 2" key="1">
    <citation type="journal article" date="2021" name="Elife">
        <title>Chloroplast acquisition without the gene transfer in kleptoplastic sea slugs, Plakobranchus ocellatus.</title>
        <authorList>
            <person name="Maeda T."/>
            <person name="Takahashi S."/>
            <person name="Yoshida T."/>
            <person name="Shimamura S."/>
            <person name="Takaki Y."/>
            <person name="Nagai Y."/>
            <person name="Toyoda A."/>
            <person name="Suzuki Y."/>
            <person name="Arimoto A."/>
            <person name="Ishii H."/>
            <person name="Satoh N."/>
            <person name="Nishiyama T."/>
            <person name="Hasebe M."/>
            <person name="Maruyama T."/>
            <person name="Minagawa J."/>
            <person name="Obokata J."/>
            <person name="Shigenobu S."/>
        </authorList>
    </citation>
    <scope>NUCLEOTIDE SEQUENCE [LARGE SCALE GENOMIC DNA]</scope>
</reference>
<evidence type="ECO:0000313" key="1">
    <source>
        <dbReference type="EMBL" id="GFR82781.1"/>
    </source>
</evidence>
<dbReference type="EMBL" id="BMAT01001291">
    <property type="protein sequence ID" value="GFR82781.1"/>
    <property type="molecule type" value="Genomic_DNA"/>
</dbReference>
<evidence type="ECO:0008006" key="3">
    <source>
        <dbReference type="Google" id="ProtNLM"/>
    </source>
</evidence>
<protein>
    <recommendedName>
        <fullName evidence="3">Histone H2A/H2B/H3 domain-containing protein</fullName>
    </recommendedName>
</protein>
<dbReference type="AlphaFoldDB" id="A0AAV4GC34"/>
<organism evidence="1 2">
    <name type="scientific">Elysia marginata</name>
    <dbReference type="NCBI Taxonomy" id="1093978"/>
    <lineage>
        <taxon>Eukaryota</taxon>
        <taxon>Metazoa</taxon>
        <taxon>Spiralia</taxon>
        <taxon>Lophotrochozoa</taxon>
        <taxon>Mollusca</taxon>
        <taxon>Gastropoda</taxon>
        <taxon>Heterobranchia</taxon>
        <taxon>Euthyneura</taxon>
        <taxon>Panpulmonata</taxon>
        <taxon>Sacoglossa</taxon>
        <taxon>Placobranchoidea</taxon>
        <taxon>Plakobranchidae</taxon>
        <taxon>Elysia</taxon>
    </lineage>
</organism>
<accession>A0AAV4GC34</accession>
<dbReference type="Proteomes" id="UP000762676">
    <property type="component" value="Unassembled WGS sequence"/>
</dbReference>
<gene>
    <name evidence="1" type="ORF">ElyMa_000634900</name>
</gene>
<evidence type="ECO:0000313" key="2">
    <source>
        <dbReference type="Proteomes" id="UP000762676"/>
    </source>
</evidence>
<sequence>MFPPPEAACRERQADRFAFPGEKITLLLSSLIEEFVDTSATQCGVNRGQVKLQTLGTVPSTPVHARQPLGQGIRFRSRTQLNCTSSNIEPFVRTRWALCEQRRLFDGLDRDAQIEREGE</sequence>
<name>A0AAV4GC34_9GAST</name>
<proteinExistence type="predicted"/>
<comment type="caution">
    <text evidence="1">The sequence shown here is derived from an EMBL/GenBank/DDBJ whole genome shotgun (WGS) entry which is preliminary data.</text>
</comment>
<keyword evidence="2" id="KW-1185">Reference proteome</keyword>